<dbReference type="PANTHER" id="PTHR35408:SF2">
    <property type="entry name" value="GLYCOSYLTRANSFERASE 2-LIKE DOMAIN-CONTAINING PROTEIN"/>
    <property type="match status" value="1"/>
</dbReference>
<keyword evidence="1" id="KW-0812">Transmembrane</keyword>
<name>A0A1Y2FNK3_PROLT</name>
<keyword evidence="1" id="KW-1133">Transmembrane helix</keyword>
<dbReference type="Pfam" id="PF13632">
    <property type="entry name" value="Glyco_trans_2_3"/>
    <property type="match status" value="1"/>
</dbReference>
<dbReference type="PANTHER" id="PTHR35408">
    <property type="entry name" value="CHROMOSOME 15, WHOLE GENOME SHOTGUN SEQUENCE"/>
    <property type="match status" value="1"/>
</dbReference>
<dbReference type="GeneID" id="63785371"/>
<feature type="transmembrane region" description="Helical" evidence="1">
    <location>
        <begin position="672"/>
        <end position="694"/>
    </location>
</feature>
<feature type="domain" description="DUF7928" evidence="3">
    <location>
        <begin position="47"/>
        <end position="196"/>
    </location>
</feature>
<keyword evidence="5" id="KW-1185">Reference proteome</keyword>
<dbReference type="Proteomes" id="UP000193685">
    <property type="component" value="Unassembled WGS sequence"/>
</dbReference>
<dbReference type="AlphaFoldDB" id="A0A1Y2FNK3"/>
<evidence type="ECO:0000313" key="4">
    <source>
        <dbReference type="EMBL" id="ORY85572.1"/>
    </source>
</evidence>
<dbReference type="OrthoDB" id="38531at2759"/>
<dbReference type="SUPFAM" id="SSF53448">
    <property type="entry name" value="Nucleotide-diphospho-sugar transferases"/>
    <property type="match status" value="1"/>
</dbReference>
<feature type="domain" description="Glycosyltransferase 2-like" evidence="2">
    <location>
        <begin position="476"/>
        <end position="688"/>
    </location>
</feature>
<dbReference type="InterPro" id="IPR001173">
    <property type="entry name" value="Glyco_trans_2-like"/>
</dbReference>
<protein>
    <submittedName>
        <fullName evidence="4">Glycosyl transferase family group 2-domain-containing protein</fullName>
    </submittedName>
</protein>
<dbReference type="OMA" id="HDNNIGW"/>
<accession>A0A1Y2FNK3</accession>
<evidence type="ECO:0000313" key="5">
    <source>
        <dbReference type="Proteomes" id="UP000193685"/>
    </source>
</evidence>
<dbReference type="GO" id="GO:0016740">
    <property type="term" value="F:transferase activity"/>
    <property type="evidence" value="ECO:0007669"/>
    <property type="project" value="UniProtKB-KW"/>
</dbReference>
<dbReference type="InterPro" id="IPR057688">
    <property type="entry name" value="DUF7928"/>
</dbReference>
<dbReference type="InterPro" id="IPR029044">
    <property type="entry name" value="Nucleotide-diphossugar_trans"/>
</dbReference>
<comment type="caution">
    <text evidence="4">The sequence shown here is derived from an EMBL/GenBank/DDBJ whole genome shotgun (WGS) entry which is preliminary data.</text>
</comment>
<dbReference type="Gene3D" id="3.90.550.10">
    <property type="entry name" value="Spore Coat Polysaccharide Biosynthesis Protein SpsA, Chain A"/>
    <property type="match status" value="1"/>
</dbReference>
<evidence type="ECO:0000259" key="2">
    <source>
        <dbReference type="Pfam" id="PF13632"/>
    </source>
</evidence>
<keyword evidence="4" id="KW-0808">Transferase</keyword>
<feature type="transmembrane region" description="Helical" evidence="1">
    <location>
        <begin position="748"/>
        <end position="767"/>
    </location>
</feature>
<dbReference type="RefSeq" id="XP_040727054.1">
    <property type="nucleotide sequence ID" value="XM_040868772.1"/>
</dbReference>
<sequence>MGLFKKTVKAPAAAALRTDAVEPSNPQPVSTSIVDMERALAPRWVESYDKVAEQVYTTCQDNDWFELVADTPHFAIRSGISMSEYEVLPAHSHDPRLLRLALRLQFEAALLMSTPLTEAVVEDLPLDAYDVILQGNKHIQVIDNLDDYHSIKRDQMSAFVRDSKSLLVWSPKVETLVARAKDAENRLLGFISQPRLAADDDEKAKASYFVTETALSSQTDIELGNAFEDSRDGLSIIGSTSVAAVIIILMYFMGRMIGGILFSVSSGGSVIQLAALAFLPTIFLLSAFFANVCVGCLLQTFGPTSQMKRNSKYYSSIRPQTHPERLPHITVQCPVYKEDLAEVIRPTILSVREAIGTYERQGGTANIFVNDDGMQVISKHEAAFRKEFYRNNGIGWVARPGQSENFNRAGKFKKGSNMNFCMDVSLRVEAELESYERGPGWSSIDETRVQEGALKKVLAEDGNIGWGDGDVRIGDIILIIDSDTRIPSDCFLDAASEFAESPELGILQNSSGVMQVTHDFWENSLAYFTRNIYFSIRYACAAGDVAAFVGHNAYLRWTALQEVLYVEDGKMKWWSEEHVSEDFIMSLKLQMLGYISRLAVYHGDEYKEGVALTVYDELSRWSKYGYGCSELVFQPFKSWFTKGPITPLFWTFLRSNMRPTSKFNIISYIGSYYSIASAIWMSLINFFLIGWYGMAMYHDFAWYSDSFTIFISVTVVFLGIAPITNAILKYRIGEMGLFAALYENFKYCLVFCFFLSGVSYHLSISLFKHMFSIDMQWGATAKSLGNSDFFMELPIIRKRFWQMYIFLLVLGGGMVYLRYFAPIGWQITELSVYVALGWSIGSHAVMPIIFNPKSYLAEFHGDIASTTAKIWKKSKQLVFAAKKRSGLY</sequence>
<proteinExistence type="predicted"/>
<feature type="transmembrane region" description="Helical" evidence="1">
    <location>
        <begin position="233"/>
        <end position="253"/>
    </location>
</feature>
<evidence type="ECO:0000256" key="1">
    <source>
        <dbReference type="SAM" id="Phobius"/>
    </source>
</evidence>
<dbReference type="Pfam" id="PF25550">
    <property type="entry name" value="DUF7928"/>
    <property type="match status" value="1"/>
</dbReference>
<feature type="transmembrane region" description="Helical" evidence="1">
    <location>
        <begin position="801"/>
        <end position="820"/>
    </location>
</feature>
<evidence type="ECO:0000259" key="3">
    <source>
        <dbReference type="Pfam" id="PF25550"/>
    </source>
</evidence>
<dbReference type="EMBL" id="MCFI01000004">
    <property type="protein sequence ID" value="ORY85572.1"/>
    <property type="molecule type" value="Genomic_DNA"/>
</dbReference>
<dbReference type="STRING" id="56484.A0A1Y2FNK3"/>
<feature type="transmembrane region" description="Helical" evidence="1">
    <location>
        <begin position="832"/>
        <end position="850"/>
    </location>
</feature>
<organism evidence="4 5">
    <name type="scientific">Protomyces lactucae-debilis</name>
    <dbReference type="NCBI Taxonomy" id="2754530"/>
    <lineage>
        <taxon>Eukaryota</taxon>
        <taxon>Fungi</taxon>
        <taxon>Dikarya</taxon>
        <taxon>Ascomycota</taxon>
        <taxon>Taphrinomycotina</taxon>
        <taxon>Taphrinomycetes</taxon>
        <taxon>Taphrinales</taxon>
        <taxon>Protomycetaceae</taxon>
        <taxon>Protomyces</taxon>
    </lineage>
</organism>
<keyword evidence="1" id="KW-0472">Membrane</keyword>
<feature type="transmembrane region" description="Helical" evidence="1">
    <location>
        <begin position="706"/>
        <end position="728"/>
    </location>
</feature>
<reference evidence="4 5" key="1">
    <citation type="submission" date="2016-07" db="EMBL/GenBank/DDBJ databases">
        <title>Pervasive Adenine N6-methylation of Active Genes in Fungi.</title>
        <authorList>
            <consortium name="DOE Joint Genome Institute"/>
            <person name="Mondo S.J."/>
            <person name="Dannebaum R.O."/>
            <person name="Kuo R.C."/>
            <person name="Labutti K."/>
            <person name="Haridas S."/>
            <person name="Kuo A."/>
            <person name="Salamov A."/>
            <person name="Ahrendt S.R."/>
            <person name="Lipzen A."/>
            <person name="Sullivan W."/>
            <person name="Andreopoulos W.B."/>
            <person name="Clum A."/>
            <person name="Lindquist E."/>
            <person name="Daum C."/>
            <person name="Ramamoorthy G.K."/>
            <person name="Gryganskyi A."/>
            <person name="Culley D."/>
            <person name="Magnuson J.K."/>
            <person name="James T.Y."/>
            <person name="O'Malley M.A."/>
            <person name="Stajich J.E."/>
            <person name="Spatafora J.W."/>
            <person name="Visel A."/>
            <person name="Grigoriev I.V."/>
        </authorList>
    </citation>
    <scope>NUCLEOTIDE SEQUENCE [LARGE SCALE GENOMIC DNA]</scope>
    <source>
        <strain evidence="4 5">12-1054</strain>
    </source>
</reference>
<feature type="transmembrane region" description="Helical" evidence="1">
    <location>
        <begin position="273"/>
        <end position="298"/>
    </location>
</feature>
<gene>
    <name evidence="4" type="ORF">BCR37DRAFT_377251</name>
</gene>